<evidence type="ECO:0000313" key="6">
    <source>
        <dbReference type="Proteomes" id="UP000622317"/>
    </source>
</evidence>
<dbReference type="Pfam" id="PF00356">
    <property type="entry name" value="LacI"/>
    <property type="match status" value="1"/>
</dbReference>
<keyword evidence="1" id="KW-0805">Transcription regulation</keyword>
<dbReference type="GO" id="GO:0003700">
    <property type="term" value="F:DNA-binding transcription factor activity"/>
    <property type="evidence" value="ECO:0007669"/>
    <property type="project" value="TreeGrafter"/>
</dbReference>
<dbReference type="InterPro" id="IPR000843">
    <property type="entry name" value="HTH_LacI"/>
</dbReference>
<keyword evidence="6" id="KW-1185">Reference proteome</keyword>
<evidence type="ECO:0000256" key="1">
    <source>
        <dbReference type="ARBA" id="ARBA00023015"/>
    </source>
</evidence>
<dbReference type="CDD" id="cd01392">
    <property type="entry name" value="HTH_LacI"/>
    <property type="match status" value="1"/>
</dbReference>
<dbReference type="SUPFAM" id="SSF47413">
    <property type="entry name" value="lambda repressor-like DNA-binding domains"/>
    <property type="match status" value="1"/>
</dbReference>
<evidence type="ECO:0000256" key="2">
    <source>
        <dbReference type="ARBA" id="ARBA00023125"/>
    </source>
</evidence>
<reference evidence="5" key="1">
    <citation type="submission" date="2020-09" db="EMBL/GenBank/DDBJ databases">
        <title>Pelagicoccus enzymogenes sp. nov. with an EPS production, isolated from marine sediment.</title>
        <authorList>
            <person name="Feng X."/>
        </authorList>
    </citation>
    <scope>NUCLEOTIDE SEQUENCE</scope>
    <source>
        <strain evidence="5">NFK12</strain>
    </source>
</reference>
<dbReference type="InterPro" id="IPR010982">
    <property type="entry name" value="Lambda_DNA-bd_dom_sf"/>
</dbReference>
<name>A0A927F846_9BACT</name>
<dbReference type="PANTHER" id="PTHR30146">
    <property type="entry name" value="LACI-RELATED TRANSCRIPTIONAL REPRESSOR"/>
    <property type="match status" value="1"/>
</dbReference>
<dbReference type="PROSITE" id="PS50932">
    <property type="entry name" value="HTH_LACI_2"/>
    <property type="match status" value="1"/>
</dbReference>
<dbReference type="SMART" id="SM00354">
    <property type="entry name" value="HTH_LACI"/>
    <property type="match status" value="1"/>
</dbReference>
<protein>
    <submittedName>
        <fullName evidence="5">LacI family DNA-binding transcriptional regulator</fullName>
    </submittedName>
</protein>
<dbReference type="GO" id="GO:0000976">
    <property type="term" value="F:transcription cis-regulatory region binding"/>
    <property type="evidence" value="ECO:0007669"/>
    <property type="project" value="TreeGrafter"/>
</dbReference>
<dbReference type="AlphaFoldDB" id="A0A927F846"/>
<dbReference type="RefSeq" id="WP_191617202.1">
    <property type="nucleotide sequence ID" value="NZ_JACYFG010000032.1"/>
</dbReference>
<dbReference type="Gene3D" id="3.40.50.2300">
    <property type="match status" value="2"/>
</dbReference>
<keyword evidence="3" id="KW-0804">Transcription</keyword>
<evidence type="ECO:0000313" key="5">
    <source>
        <dbReference type="EMBL" id="MBD5780084.1"/>
    </source>
</evidence>
<accession>A0A927F846</accession>
<dbReference type="InterPro" id="IPR028082">
    <property type="entry name" value="Peripla_BP_I"/>
</dbReference>
<dbReference type="EMBL" id="JACYFG010000032">
    <property type="protein sequence ID" value="MBD5780084.1"/>
    <property type="molecule type" value="Genomic_DNA"/>
</dbReference>
<dbReference type="Proteomes" id="UP000622317">
    <property type="component" value="Unassembled WGS sequence"/>
</dbReference>
<dbReference type="PANTHER" id="PTHR30146:SF109">
    <property type="entry name" value="HTH-TYPE TRANSCRIPTIONAL REGULATOR GALS"/>
    <property type="match status" value="1"/>
</dbReference>
<dbReference type="SUPFAM" id="SSF53822">
    <property type="entry name" value="Periplasmic binding protein-like I"/>
    <property type="match status" value="1"/>
</dbReference>
<comment type="caution">
    <text evidence="5">The sequence shown here is derived from an EMBL/GenBank/DDBJ whole genome shotgun (WGS) entry which is preliminary data.</text>
</comment>
<evidence type="ECO:0000259" key="4">
    <source>
        <dbReference type="PROSITE" id="PS50932"/>
    </source>
</evidence>
<organism evidence="5 6">
    <name type="scientific">Pelagicoccus enzymogenes</name>
    <dbReference type="NCBI Taxonomy" id="2773457"/>
    <lineage>
        <taxon>Bacteria</taxon>
        <taxon>Pseudomonadati</taxon>
        <taxon>Verrucomicrobiota</taxon>
        <taxon>Opitutia</taxon>
        <taxon>Puniceicoccales</taxon>
        <taxon>Pelagicoccaceae</taxon>
        <taxon>Pelagicoccus</taxon>
    </lineage>
</organism>
<dbReference type="InterPro" id="IPR046335">
    <property type="entry name" value="LacI/GalR-like_sensor"/>
</dbReference>
<sequence length="362" mass="41122">MSYKWNPLLTSAAEATVPELRIISMKVSMLDIAKELGISRATVSLALNNSPKVAEATRQSVLDAARRIGYKADPYVSALMAARRHGREPSDAPVLALVIPSREENSWKERYNLKRFIEGCQAYALELGFKTELFWIGDRAMTAMRLNQIICSRGIRGAVLISQGQWSPKLEYKWKDLAIVSFGGRELAPRSDWLSSDYYGNMEEVLRILKSQGFSRIGFTMEKSFVFSRHNRWAAAYHMEQAEKELEPIDIWQDPSPTFEGFREWFVRNQPEAILSIEPYTVLKWVRQLGLQVPEDVSVAAITNVEEGGPVSGIVIDTETCGKLAIDMLLERIHRSESLPYATPRHVTVSGYWNRGETLKYR</sequence>
<proteinExistence type="predicted"/>
<feature type="domain" description="HTH lacI-type" evidence="4">
    <location>
        <begin position="27"/>
        <end position="81"/>
    </location>
</feature>
<keyword evidence="2 5" id="KW-0238">DNA-binding</keyword>
<dbReference type="Gene3D" id="1.10.260.40">
    <property type="entry name" value="lambda repressor-like DNA-binding domains"/>
    <property type="match status" value="1"/>
</dbReference>
<dbReference type="Pfam" id="PF13377">
    <property type="entry name" value="Peripla_BP_3"/>
    <property type="match status" value="1"/>
</dbReference>
<evidence type="ECO:0000256" key="3">
    <source>
        <dbReference type="ARBA" id="ARBA00023163"/>
    </source>
</evidence>
<gene>
    <name evidence="5" type="ORF">IEN85_11335</name>
</gene>